<keyword evidence="5" id="KW-1185">Reference proteome</keyword>
<dbReference type="PANTHER" id="PTHR13068:SF3">
    <property type="entry name" value="MITOCHONDRIAL TRANSCRIPTION TERMINATION FACTOR FAMILY PROTEIN"/>
    <property type="match status" value="1"/>
</dbReference>
<dbReference type="SMART" id="SM00733">
    <property type="entry name" value="Mterf"/>
    <property type="match status" value="9"/>
</dbReference>
<sequence>MSSRALSSPIHSNLETFDFSIPRISFVHPPKHPFLINIPFSPAKFPSKLILLYPAHRHIKTEIRVSSVLDNEENPDEKSSIIDAQEAVSEILQETGLSKEESMKIALNSPKYVKMLIDSVMDLDELSLWKSWRIENEDNVGILSFKKKVFYMAKEKGDNGILPFLESVGLNPMSSTHIARYLVSESLPSVIHKVNYVKELLFDGSNDEGFVGKNARRMMMQLSIFVDEDVQQTLSFFEKMEARRGGLGMLGSKDSSFQYIIQSFPRILMLSVENHLKPLVKFLEGIGVPKERVRAIFLLFPPAIFYDIEKDLKPRMRALEKIGAEEKDIGRILVKYPWILSNGIQENYGKILSFFELEKVPKVSVDQAIKSWPHLLGCSTSKMKSMVEQIDDLEIRNKKLGQVIASSPQLLLKKPHEFLQVVIFMEELGFDTESTGRILCRCPEVFAANIDKTLKRKIKFLNDIGISKDYLPRVLRKYPELLVSDIDHTLLPRVKYLMQAGLSKREVASMIRRFSPLLGYSIDEVLKPKLEFLVNSMEKPVKDVVEYPRYFSYSLDKKIKPRFWVLKGRSLDCSLKDMLGKNDEDFATDFMGIGRMLIPPSSLQ</sequence>
<dbReference type="OrthoDB" id="637682at2759"/>
<name>A0A4Y7J6W1_PAPSO</name>
<dbReference type="GO" id="GO:0003676">
    <property type="term" value="F:nucleic acid binding"/>
    <property type="evidence" value="ECO:0007669"/>
    <property type="project" value="InterPro"/>
</dbReference>
<proteinExistence type="inferred from homology"/>
<reference evidence="4 5" key="1">
    <citation type="journal article" date="2018" name="Science">
        <title>The opium poppy genome and morphinan production.</title>
        <authorList>
            <person name="Guo L."/>
            <person name="Winzer T."/>
            <person name="Yang X."/>
            <person name="Li Y."/>
            <person name="Ning Z."/>
            <person name="He Z."/>
            <person name="Teodor R."/>
            <person name="Lu Y."/>
            <person name="Bowser T.A."/>
            <person name="Graham I.A."/>
            <person name="Ye K."/>
        </authorList>
    </citation>
    <scope>NUCLEOTIDE SEQUENCE [LARGE SCALE GENOMIC DNA]</scope>
    <source>
        <strain evidence="5">cv. HN1</strain>
        <tissue evidence="4">Leaves</tissue>
    </source>
</reference>
<dbReference type="Gramene" id="RZC56873">
    <property type="protein sequence ID" value="RZC56873"/>
    <property type="gene ID" value="C5167_015717"/>
</dbReference>
<evidence type="ECO:0000313" key="4">
    <source>
        <dbReference type="EMBL" id="RZC56873.1"/>
    </source>
</evidence>
<accession>A0A4Y7J6W1</accession>
<dbReference type="Pfam" id="PF02536">
    <property type="entry name" value="mTERF"/>
    <property type="match status" value="1"/>
</dbReference>
<dbReference type="InterPro" id="IPR038538">
    <property type="entry name" value="MTERF_sf"/>
</dbReference>
<dbReference type="AlphaFoldDB" id="A0A4Y7J6W1"/>
<dbReference type="EMBL" id="CM010717">
    <property type="protein sequence ID" value="RZC56873.1"/>
    <property type="molecule type" value="Genomic_DNA"/>
</dbReference>
<keyword evidence="2" id="KW-0804">Transcription</keyword>
<keyword evidence="2" id="KW-0806">Transcription termination</keyword>
<evidence type="ECO:0000256" key="2">
    <source>
        <dbReference type="ARBA" id="ARBA00022472"/>
    </source>
</evidence>
<evidence type="ECO:0000313" key="5">
    <source>
        <dbReference type="Proteomes" id="UP000316621"/>
    </source>
</evidence>
<dbReference type="FunFam" id="1.25.70.10:FF:000015">
    <property type="entry name" value="Mitochondrial transcription termination factor family protein"/>
    <property type="match status" value="1"/>
</dbReference>
<dbReference type="GO" id="GO:0006353">
    <property type="term" value="P:DNA-templated transcription termination"/>
    <property type="evidence" value="ECO:0007669"/>
    <property type="project" value="UniProtKB-KW"/>
</dbReference>
<dbReference type="InterPro" id="IPR003690">
    <property type="entry name" value="MTERF"/>
</dbReference>
<organism evidence="4 5">
    <name type="scientific">Papaver somniferum</name>
    <name type="common">Opium poppy</name>
    <dbReference type="NCBI Taxonomy" id="3469"/>
    <lineage>
        <taxon>Eukaryota</taxon>
        <taxon>Viridiplantae</taxon>
        <taxon>Streptophyta</taxon>
        <taxon>Embryophyta</taxon>
        <taxon>Tracheophyta</taxon>
        <taxon>Spermatophyta</taxon>
        <taxon>Magnoliopsida</taxon>
        <taxon>Ranunculales</taxon>
        <taxon>Papaveraceae</taxon>
        <taxon>Papaveroideae</taxon>
        <taxon>Papaver</taxon>
    </lineage>
</organism>
<keyword evidence="3" id="KW-0809">Transit peptide</keyword>
<dbReference type="OMA" id="IKPRYWV"/>
<evidence type="ECO:0000256" key="3">
    <source>
        <dbReference type="ARBA" id="ARBA00022946"/>
    </source>
</evidence>
<dbReference type="Proteomes" id="UP000316621">
    <property type="component" value="Chromosome 3"/>
</dbReference>
<protein>
    <submittedName>
        <fullName evidence="4">Uncharacterized protein</fullName>
    </submittedName>
</protein>
<keyword evidence="2" id="KW-0805">Transcription regulation</keyword>
<dbReference type="PANTHER" id="PTHR13068">
    <property type="entry name" value="CGI-12 PROTEIN-RELATED"/>
    <property type="match status" value="1"/>
</dbReference>
<dbReference type="Gene3D" id="1.25.70.10">
    <property type="entry name" value="Transcription termination factor 3, mitochondrial"/>
    <property type="match status" value="1"/>
</dbReference>
<evidence type="ECO:0000256" key="1">
    <source>
        <dbReference type="ARBA" id="ARBA00007692"/>
    </source>
</evidence>
<gene>
    <name evidence="4" type="ORF">C5167_015717</name>
</gene>
<comment type="similarity">
    <text evidence="1">Belongs to the mTERF family.</text>
</comment>